<dbReference type="InterPro" id="IPR036291">
    <property type="entry name" value="NAD(P)-bd_dom_sf"/>
</dbReference>
<dbReference type="Proteomes" id="UP001428817">
    <property type="component" value="Unassembled WGS sequence"/>
</dbReference>
<gene>
    <name evidence="3" type="ORF">GCM10023321_41750</name>
</gene>
<comment type="caution">
    <text evidence="3">The sequence shown here is derived from an EMBL/GenBank/DDBJ whole genome shotgun (WGS) entry which is preliminary data.</text>
</comment>
<evidence type="ECO:0000313" key="4">
    <source>
        <dbReference type="Proteomes" id="UP001428817"/>
    </source>
</evidence>
<dbReference type="Gene3D" id="3.40.50.720">
    <property type="entry name" value="NAD(P)-binding Rossmann-like Domain"/>
    <property type="match status" value="1"/>
</dbReference>
<protein>
    <submittedName>
        <fullName evidence="3">SDR family NAD(P)-dependent oxidoreductase</fullName>
    </submittedName>
</protein>
<dbReference type="PRINTS" id="PR00081">
    <property type="entry name" value="GDHRDH"/>
</dbReference>
<name>A0ABP9QD70_9PSEU</name>
<dbReference type="InterPro" id="IPR002347">
    <property type="entry name" value="SDR_fam"/>
</dbReference>
<keyword evidence="4" id="KW-1185">Reference proteome</keyword>
<dbReference type="SUPFAM" id="SSF51735">
    <property type="entry name" value="NAD(P)-binding Rossmann-fold domains"/>
    <property type="match status" value="1"/>
</dbReference>
<dbReference type="PRINTS" id="PR00080">
    <property type="entry name" value="SDRFAMILY"/>
</dbReference>
<sequence length="246" mass="25248">MDRLNGQRAVVTGGGRGIGAAIARRLGAEGAHVTVLDLDLEPAREVAGEIGGEAVRCDVADPAAVQAALGGDRSFQILVNNAGYDSFAWFTDVTPEQWRRMLAVNLEGVFACTQAVLPAMQRAKYGRIITVSSEAGRIGSKGNAVYAATKAAGIGFMKSIARENGRFAITANALVAGPTDTPLLDKVRAQGEVGDRQIAAMIAGTQLARLATPEELAAAAAFLASPESAYVTGEAFGVSGGMGLGA</sequence>
<keyword evidence="2" id="KW-0560">Oxidoreductase</keyword>
<evidence type="ECO:0000256" key="2">
    <source>
        <dbReference type="ARBA" id="ARBA00023002"/>
    </source>
</evidence>
<comment type="similarity">
    <text evidence="1">Belongs to the short-chain dehydrogenases/reductases (SDR) family.</text>
</comment>
<organism evidence="3 4">
    <name type="scientific">Pseudonocardia eucalypti</name>
    <dbReference type="NCBI Taxonomy" id="648755"/>
    <lineage>
        <taxon>Bacteria</taxon>
        <taxon>Bacillati</taxon>
        <taxon>Actinomycetota</taxon>
        <taxon>Actinomycetes</taxon>
        <taxon>Pseudonocardiales</taxon>
        <taxon>Pseudonocardiaceae</taxon>
        <taxon>Pseudonocardia</taxon>
    </lineage>
</organism>
<dbReference type="PROSITE" id="PS00061">
    <property type="entry name" value="ADH_SHORT"/>
    <property type="match status" value="1"/>
</dbReference>
<dbReference type="EMBL" id="BAABJP010000020">
    <property type="protein sequence ID" value="GAA5159932.1"/>
    <property type="molecule type" value="Genomic_DNA"/>
</dbReference>
<dbReference type="InterPro" id="IPR020904">
    <property type="entry name" value="Sc_DH/Rdtase_CS"/>
</dbReference>
<accession>A0ABP9QD70</accession>
<evidence type="ECO:0000256" key="1">
    <source>
        <dbReference type="ARBA" id="ARBA00006484"/>
    </source>
</evidence>
<dbReference type="PANTHER" id="PTHR42760">
    <property type="entry name" value="SHORT-CHAIN DEHYDROGENASES/REDUCTASES FAMILY MEMBER"/>
    <property type="match status" value="1"/>
</dbReference>
<dbReference type="RefSeq" id="WP_185060452.1">
    <property type="nucleotide sequence ID" value="NZ_BAABJP010000020.1"/>
</dbReference>
<dbReference type="PANTHER" id="PTHR42760:SF133">
    <property type="entry name" value="3-OXOACYL-[ACYL-CARRIER-PROTEIN] REDUCTASE"/>
    <property type="match status" value="1"/>
</dbReference>
<dbReference type="Pfam" id="PF13561">
    <property type="entry name" value="adh_short_C2"/>
    <property type="match status" value="1"/>
</dbReference>
<reference evidence="4" key="1">
    <citation type="journal article" date="2019" name="Int. J. Syst. Evol. Microbiol.">
        <title>The Global Catalogue of Microorganisms (GCM) 10K type strain sequencing project: providing services to taxonomists for standard genome sequencing and annotation.</title>
        <authorList>
            <consortium name="The Broad Institute Genomics Platform"/>
            <consortium name="The Broad Institute Genome Sequencing Center for Infectious Disease"/>
            <person name="Wu L."/>
            <person name="Ma J."/>
        </authorList>
    </citation>
    <scope>NUCLEOTIDE SEQUENCE [LARGE SCALE GENOMIC DNA]</scope>
    <source>
        <strain evidence="4">JCM 18303</strain>
    </source>
</reference>
<evidence type="ECO:0000313" key="3">
    <source>
        <dbReference type="EMBL" id="GAA5159932.1"/>
    </source>
</evidence>
<proteinExistence type="inferred from homology"/>